<dbReference type="SUPFAM" id="SSF55277">
    <property type="entry name" value="GYF domain"/>
    <property type="match status" value="1"/>
</dbReference>
<evidence type="ECO:0000259" key="2">
    <source>
        <dbReference type="PROSITE" id="PS50829"/>
    </source>
</evidence>
<name>A0ABP0WXV2_9BRYO</name>
<dbReference type="InterPro" id="IPR003169">
    <property type="entry name" value="GYF"/>
</dbReference>
<feature type="region of interest" description="Disordered" evidence="1">
    <location>
        <begin position="1330"/>
        <end position="1357"/>
    </location>
</feature>
<accession>A0ABP0WXV2</accession>
<feature type="compositionally biased region" description="Polar residues" evidence="1">
    <location>
        <begin position="1290"/>
        <end position="1301"/>
    </location>
</feature>
<evidence type="ECO:0000313" key="4">
    <source>
        <dbReference type="Proteomes" id="UP001497444"/>
    </source>
</evidence>
<sequence>MEGVTQAQDPKGTRDWRRSIVSDRDFFESSSRRESWREGERGENNNSNNNNSLVPPPSPPPPPPPRRDYHRWKEGGGERDRAPVEQISSPLALQNHRRSSINNERRTEHHNNNNMMAVGREPVEPPPPPPPPPPPLLRRAPSSERWAAGDTNSREPNYDSRRDSKWSTRWGPEDKDSSREVVRGPRDGGHDKEVLVDSGGGGGGGGYHHQHHHVTTLNSSSRDYERDRDRELDSGARADRAWRSPSLASRGRGGGGGGGEALPPPSGTTPPKMAPGFGIGRGRGDPTGLGFAIGRGRANFTGSGILQGPHLSSPISGGGGSAVSSLLDKRNGRGSREDSNAFHYPRTKLLDIYRKVGILPSFKKYPDGFIAVQLLTQDKVSEPLAFITPDMEEEAVLEGIRRGDIVGSGVVHSSISKEGLLNKGPREDYGRGHGRGQRIGIFHTALYHHSYIHLCITRDEISQRHESAGRSDGDWRKPKPADKSSCSDSGIAMQEDRSSQSGEESLSDETGTHNSKEASLQVDHRVTAPISMAEELTVANVTIPMGSERTDDPKENVTESCQVNYEELSLFYTDPQGDVQGPFTGADIIGWFEGGFFNVDLPVRLADTPEGTSFLPLGTIMPHLKPKARAPPGFDALKQADETGDIFVSKGEVDSESFNFGAQTLFEGGPERGLGDILSDSSPVEKLGILGLGSTSAVAFGNEQQLGLKGMQASTTEGNYLQSCPFPQNEASNSSSRHPSLSSSVAIGASRSPSQQPDLSPLLQAASSTNLGHPTHLDRPWLENLMGNVSLDVPYSELGVHSHEGGVDPKHLAHHLEKLELQHLQHLGSSGSSVPQQLPLSLQPQVDLPLPQQQHPSLEHLRRPGLLPPFDIQPPNFLHQQVPPPQPSPPLPVPPSGPVLDQLLRMQQQQQQQQQLPPQVLIEQFLRQHQLAPPSPFDRLHRQTSGYDEQFLSTQQPQEAFRRDSPAQPFSHLQFEQLFQGRHSHSVSSLEELIRRQQEEQQQQQQVHLSPSQFLNSVCSFARTGSRNDSRTSSSWEVNEFGQLVQTQVPAPVQAFEALRLQQLQRQQHLQNQQSFQGQLQSDSQDVYGFNHKASEQPGMKLRAPVNMYESNQLRRERSLSALAALSKVDGVNGMPMELMAQIQEQKQRARAEHQNSLQSFVDAPVGLSELERFHRNAIEMQQVQERQQQVEAAAAVHAQRLSGSRVLEKVDSNQAKGSNRQVSQGLNGAPLSGQNWPLFQPETEALGSHHVWERDSHEYGGQELQVPGRSHGISSSPQEQAPILTIQSTRGALRSSTKGTTPEPLGVRSSGLYVGDGISNPQLGSAMVAQPGWKPPASPRPQLTEMQQEEAERRRLEEKTALDATLRSMSTGSPVGSMGFGPWTSLSSVSQAKLLREIQDEEAYKAATDSVQAGTGALFHRLPSSARQGDIPPGVSSSAGEKDSDTLLPTSGKNPERGKSGSADMTRFLEEDVPGDVENSANNAAGEKKKGKKGKVVDPSLLGFSVTSNRILMGEIQHVED</sequence>
<feature type="region of interest" description="Disordered" evidence="1">
    <location>
        <begin position="1290"/>
        <end position="1309"/>
    </location>
</feature>
<feature type="compositionally biased region" description="Low complexity" evidence="1">
    <location>
        <begin position="732"/>
        <end position="744"/>
    </location>
</feature>
<feature type="compositionally biased region" description="Basic and acidic residues" evidence="1">
    <location>
        <begin position="65"/>
        <end position="83"/>
    </location>
</feature>
<proteinExistence type="predicted"/>
<feature type="domain" description="GYF" evidence="2">
    <location>
        <begin position="567"/>
        <end position="618"/>
    </location>
</feature>
<feature type="region of interest" description="Disordered" evidence="1">
    <location>
        <begin position="465"/>
        <end position="522"/>
    </location>
</feature>
<protein>
    <recommendedName>
        <fullName evidence="2">GYF domain-containing protein</fullName>
    </recommendedName>
</protein>
<evidence type="ECO:0000313" key="3">
    <source>
        <dbReference type="EMBL" id="CAK9270735.1"/>
    </source>
</evidence>
<dbReference type="PANTHER" id="PTHR46992">
    <property type="entry name" value="GYF DOMAIN-CONTAINING PROTEIN"/>
    <property type="match status" value="1"/>
</dbReference>
<feature type="compositionally biased region" description="Basic and acidic residues" evidence="1">
    <location>
        <begin position="152"/>
        <end position="195"/>
    </location>
</feature>
<feature type="compositionally biased region" description="Polar residues" evidence="1">
    <location>
        <begin position="1213"/>
        <end position="1234"/>
    </location>
</feature>
<reference evidence="3" key="1">
    <citation type="submission" date="2024-02" db="EMBL/GenBank/DDBJ databases">
        <authorList>
            <consortium name="ELIXIR-Norway"/>
            <consortium name="Elixir Norway"/>
        </authorList>
    </citation>
    <scope>NUCLEOTIDE SEQUENCE</scope>
</reference>
<dbReference type="SMART" id="SM00444">
    <property type="entry name" value="GYF"/>
    <property type="match status" value="1"/>
</dbReference>
<dbReference type="Pfam" id="PF02213">
    <property type="entry name" value="GYF"/>
    <property type="match status" value="1"/>
</dbReference>
<dbReference type="EMBL" id="OZ020098">
    <property type="protein sequence ID" value="CAK9270735.1"/>
    <property type="molecule type" value="Genomic_DNA"/>
</dbReference>
<dbReference type="InterPro" id="IPR035445">
    <property type="entry name" value="GYF-like_dom_sf"/>
</dbReference>
<feature type="compositionally biased region" description="Pro residues" evidence="1">
    <location>
        <begin position="124"/>
        <end position="136"/>
    </location>
</feature>
<dbReference type="CDD" id="cd00072">
    <property type="entry name" value="GYF"/>
    <property type="match status" value="1"/>
</dbReference>
<feature type="compositionally biased region" description="Basic and acidic residues" evidence="1">
    <location>
        <begin position="510"/>
        <end position="522"/>
    </location>
</feature>
<feature type="compositionally biased region" description="Polar residues" evidence="1">
    <location>
        <begin position="719"/>
        <end position="731"/>
    </location>
</feature>
<organism evidence="3 4">
    <name type="scientific">Sphagnum jensenii</name>
    <dbReference type="NCBI Taxonomy" id="128206"/>
    <lineage>
        <taxon>Eukaryota</taxon>
        <taxon>Viridiplantae</taxon>
        <taxon>Streptophyta</taxon>
        <taxon>Embryophyta</taxon>
        <taxon>Bryophyta</taxon>
        <taxon>Sphagnophytina</taxon>
        <taxon>Sphagnopsida</taxon>
        <taxon>Sphagnales</taxon>
        <taxon>Sphagnaceae</taxon>
        <taxon>Sphagnum</taxon>
    </lineage>
</organism>
<dbReference type="Proteomes" id="UP001497444">
    <property type="component" value="Chromosome 3"/>
</dbReference>
<gene>
    <name evidence="3" type="ORF">CSSPJE1EN1_LOCUS16213</name>
</gene>
<feature type="compositionally biased region" description="Low complexity" evidence="1">
    <location>
        <begin position="44"/>
        <end position="53"/>
    </location>
</feature>
<feature type="compositionally biased region" description="Gly residues" evidence="1">
    <location>
        <begin position="277"/>
        <end position="286"/>
    </location>
</feature>
<feature type="compositionally biased region" description="Gly residues" evidence="1">
    <location>
        <begin position="198"/>
        <end position="207"/>
    </location>
</feature>
<dbReference type="Gene3D" id="3.30.1490.40">
    <property type="match status" value="1"/>
</dbReference>
<feature type="compositionally biased region" description="Basic and acidic residues" evidence="1">
    <location>
        <begin position="11"/>
        <end position="43"/>
    </location>
</feature>
<feature type="region of interest" description="Disordered" evidence="1">
    <location>
        <begin position="1422"/>
        <end position="1497"/>
    </location>
</feature>
<feature type="compositionally biased region" description="Pro residues" evidence="1">
    <location>
        <begin position="54"/>
        <end position="64"/>
    </location>
</feature>
<evidence type="ECO:0000256" key="1">
    <source>
        <dbReference type="SAM" id="MobiDB-lite"/>
    </source>
</evidence>
<feature type="compositionally biased region" description="Pro residues" evidence="1">
    <location>
        <begin position="882"/>
        <end position="897"/>
    </location>
</feature>
<keyword evidence="4" id="KW-1185">Reference proteome</keyword>
<feature type="region of interest" description="Disordered" evidence="1">
    <location>
        <begin position="311"/>
        <end position="340"/>
    </location>
</feature>
<dbReference type="PANTHER" id="PTHR46992:SF1">
    <property type="entry name" value="GYF DOMAIN-CONTAINING PROTEIN"/>
    <property type="match status" value="1"/>
</dbReference>
<feature type="compositionally biased region" description="Basic and acidic residues" evidence="1">
    <location>
        <begin position="465"/>
        <end position="482"/>
    </location>
</feature>
<feature type="compositionally biased region" description="Basic and acidic residues" evidence="1">
    <location>
        <begin position="327"/>
        <end position="340"/>
    </location>
</feature>
<feature type="region of interest" description="Disordered" evidence="1">
    <location>
        <begin position="1"/>
        <end position="286"/>
    </location>
</feature>
<feature type="compositionally biased region" description="Polar residues" evidence="1">
    <location>
        <begin position="499"/>
        <end position="509"/>
    </location>
</feature>
<feature type="compositionally biased region" description="Basic and acidic residues" evidence="1">
    <location>
        <begin position="222"/>
        <end position="242"/>
    </location>
</feature>
<feature type="region of interest" description="Disordered" evidence="1">
    <location>
        <begin position="719"/>
        <end position="760"/>
    </location>
</feature>
<feature type="region of interest" description="Disordered" evidence="1">
    <location>
        <begin position="1212"/>
        <end position="1234"/>
    </location>
</feature>
<dbReference type="PROSITE" id="PS50829">
    <property type="entry name" value="GYF"/>
    <property type="match status" value="1"/>
</dbReference>
<feature type="region of interest" description="Disordered" evidence="1">
    <location>
        <begin position="860"/>
        <end position="899"/>
    </location>
</feature>
<feature type="compositionally biased region" description="Gly residues" evidence="1">
    <location>
        <begin position="251"/>
        <end position="260"/>
    </location>
</feature>